<keyword evidence="2" id="KW-0408">Iron</keyword>
<keyword evidence="2" id="KW-0001">2Fe-2S</keyword>
<evidence type="ECO:0000256" key="3">
    <source>
        <dbReference type="ARBA" id="ARBA00023014"/>
    </source>
</evidence>
<dbReference type="SUPFAM" id="SSF54292">
    <property type="entry name" value="2Fe-2S ferredoxin-like"/>
    <property type="match status" value="1"/>
</dbReference>
<organism evidence="6 7">
    <name type="scientific">Gordonia phthalatica</name>
    <dbReference type="NCBI Taxonomy" id="1136941"/>
    <lineage>
        <taxon>Bacteria</taxon>
        <taxon>Bacillati</taxon>
        <taxon>Actinomycetota</taxon>
        <taxon>Actinomycetes</taxon>
        <taxon>Mycobacteriales</taxon>
        <taxon>Gordoniaceae</taxon>
        <taxon>Gordonia</taxon>
    </lineage>
</organism>
<keyword evidence="7" id="KW-1185">Reference proteome</keyword>
<dbReference type="Gene3D" id="3.40.50.80">
    <property type="entry name" value="Nucleotide-binding domain of ferredoxin-NADP reductase (FNR) module"/>
    <property type="match status" value="1"/>
</dbReference>
<dbReference type="InterPro" id="IPR001041">
    <property type="entry name" value="2Fe-2S_ferredoxin-type"/>
</dbReference>
<dbReference type="GO" id="GO:0051537">
    <property type="term" value="F:2 iron, 2 sulfur cluster binding"/>
    <property type="evidence" value="ECO:0007669"/>
    <property type="project" value="UniProtKB-KW"/>
</dbReference>
<dbReference type="CDD" id="cd00207">
    <property type="entry name" value="fer2"/>
    <property type="match status" value="1"/>
</dbReference>
<dbReference type="GO" id="GO:0016491">
    <property type="term" value="F:oxidoreductase activity"/>
    <property type="evidence" value="ECO:0007669"/>
    <property type="project" value="InterPro"/>
</dbReference>
<evidence type="ECO:0000259" key="5">
    <source>
        <dbReference type="PROSITE" id="PS51384"/>
    </source>
</evidence>
<dbReference type="Gene3D" id="2.40.30.10">
    <property type="entry name" value="Translation factors"/>
    <property type="match status" value="1"/>
</dbReference>
<evidence type="ECO:0000256" key="1">
    <source>
        <dbReference type="ARBA" id="ARBA00001974"/>
    </source>
</evidence>
<dbReference type="AlphaFoldDB" id="A0A0N9N9Q0"/>
<dbReference type="RefSeq" id="WP_062391944.1">
    <property type="nucleotide sequence ID" value="NZ_CP011853.1"/>
</dbReference>
<dbReference type="STRING" id="1136941.ACH46_04955"/>
<dbReference type="EMBL" id="CP011853">
    <property type="protein sequence ID" value="ALG83979.1"/>
    <property type="molecule type" value="Genomic_DNA"/>
</dbReference>
<dbReference type="OrthoDB" id="9796486at2"/>
<evidence type="ECO:0000256" key="2">
    <source>
        <dbReference type="ARBA" id="ARBA00022714"/>
    </source>
</evidence>
<dbReference type="InterPro" id="IPR008333">
    <property type="entry name" value="Cbr1-like_FAD-bd_dom"/>
</dbReference>
<reference evidence="7" key="1">
    <citation type="submission" date="2015-06" db="EMBL/GenBank/DDBJ databases">
        <title>Complete genome sequence and metabolic analysis of phthalate degradation pathway in Gordonia sp. QH-11.</title>
        <authorList>
            <person name="Jin D."/>
            <person name="Kong X."/>
            <person name="Bai Z."/>
        </authorList>
    </citation>
    <scope>NUCLEOTIDE SEQUENCE [LARGE SCALE GENOMIC DNA]</scope>
    <source>
        <strain evidence="7">QH-11</strain>
    </source>
</reference>
<evidence type="ECO:0000259" key="4">
    <source>
        <dbReference type="PROSITE" id="PS51085"/>
    </source>
</evidence>
<dbReference type="Pfam" id="PF00970">
    <property type="entry name" value="FAD_binding_6"/>
    <property type="match status" value="1"/>
</dbReference>
<comment type="cofactor">
    <cofactor evidence="1">
        <name>FAD</name>
        <dbReference type="ChEBI" id="CHEBI:57692"/>
    </cofactor>
</comment>
<protein>
    <submittedName>
        <fullName evidence="6">Ferredoxin reductase</fullName>
    </submittedName>
</protein>
<dbReference type="InterPro" id="IPR017938">
    <property type="entry name" value="Riboflavin_synthase-like_b-brl"/>
</dbReference>
<dbReference type="PANTHER" id="PTHR47354:SF3">
    <property type="entry name" value="OXIDOREDUCTASE-RELATED"/>
    <property type="match status" value="1"/>
</dbReference>
<name>A0A0N9N9Q0_9ACTN</name>
<dbReference type="Pfam" id="PF00111">
    <property type="entry name" value="Fer2"/>
    <property type="match status" value="1"/>
</dbReference>
<sequence length="358" mass="39058">MAHTLARLVESIVEATATPYPVDRYLELIDPMITWRDTRAKITEVRRQTDRSVTLVLKPTRQWKGHGAGQYVEVSVVVDGVRHRRFFSPAGAAQNTDALELTVTAHSGGFVSRYLRENARPGMVLGLSAASGEFSLPAQRPARTVLVSGGSGITPVLSMLRTLVAEGHRSPITFVHYARTPEDVPYRAELDALDRTFDHIDVQFHYTRTENAEHFAPAHLDGLADADGAQVFLCGPGTLMSAVKEYADERGLSDRVFSEAFTIDTSPVLDPNEPITGDITYTKSDVTTPNDGRTLLEQAEAAGLDPEYGCRMGICFSCTKVRTSGCTRNILTGELDSEPGQHIQICVSAPVGDVEIEV</sequence>
<dbReference type="PROSITE" id="PS51384">
    <property type="entry name" value="FAD_FR"/>
    <property type="match status" value="1"/>
</dbReference>
<feature type="domain" description="2Fe-2S ferredoxin-type" evidence="4">
    <location>
        <begin position="277"/>
        <end position="358"/>
    </location>
</feature>
<dbReference type="InterPro" id="IPR036010">
    <property type="entry name" value="2Fe-2S_ferredoxin-like_sf"/>
</dbReference>
<accession>A0A0N9N9Q0</accession>
<feature type="domain" description="FAD-binding FR-type" evidence="5">
    <location>
        <begin position="35"/>
        <end position="137"/>
    </location>
</feature>
<evidence type="ECO:0000313" key="7">
    <source>
        <dbReference type="Proteomes" id="UP000063789"/>
    </source>
</evidence>
<dbReference type="SUPFAM" id="SSF63380">
    <property type="entry name" value="Riboflavin synthase domain-like"/>
    <property type="match status" value="1"/>
</dbReference>
<dbReference type="PANTHER" id="PTHR47354">
    <property type="entry name" value="NADH OXIDOREDUCTASE HCR"/>
    <property type="match status" value="1"/>
</dbReference>
<keyword evidence="3" id="KW-0411">Iron-sulfur</keyword>
<dbReference type="KEGG" id="goq:ACH46_04955"/>
<dbReference type="InterPro" id="IPR001433">
    <property type="entry name" value="OxRdtase_FAD/NAD-bd"/>
</dbReference>
<gene>
    <name evidence="6" type="ORF">ACH46_04955</name>
</gene>
<dbReference type="SUPFAM" id="SSF52343">
    <property type="entry name" value="Ferredoxin reductase-like, C-terminal NADP-linked domain"/>
    <property type="match status" value="1"/>
</dbReference>
<dbReference type="InterPro" id="IPR012675">
    <property type="entry name" value="Beta-grasp_dom_sf"/>
</dbReference>
<dbReference type="InterPro" id="IPR017927">
    <property type="entry name" value="FAD-bd_FR_type"/>
</dbReference>
<dbReference type="InterPro" id="IPR039261">
    <property type="entry name" value="FNR_nucleotide-bd"/>
</dbReference>
<keyword evidence="2" id="KW-0479">Metal-binding</keyword>
<evidence type="ECO:0000313" key="6">
    <source>
        <dbReference type="EMBL" id="ALG83979.1"/>
    </source>
</evidence>
<dbReference type="PROSITE" id="PS51085">
    <property type="entry name" value="2FE2S_FER_2"/>
    <property type="match status" value="1"/>
</dbReference>
<dbReference type="InterPro" id="IPR050415">
    <property type="entry name" value="MRET"/>
</dbReference>
<proteinExistence type="predicted"/>
<dbReference type="PATRIC" id="fig|1136941.3.peg.1013"/>
<dbReference type="PRINTS" id="PR00410">
    <property type="entry name" value="PHEHYDRXLASE"/>
</dbReference>
<dbReference type="Gene3D" id="3.10.20.30">
    <property type="match status" value="1"/>
</dbReference>
<reference evidence="6 7" key="2">
    <citation type="journal article" date="2017" name="Int. J. Syst. Evol. Microbiol.">
        <title>Gordonia phthalatica sp. nov., a di-n-butyl phthalate-degrading bacterium isolated from activated sludge.</title>
        <authorList>
            <person name="Jin D."/>
            <person name="Kong X."/>
            <person name="Jia M."/>
            <person name="Yu X."/>
            <person name="Wang X."/>
            <person name="Zhuang X."/>
            <person name="Deng Y."/>
            <person name="Bai Z."/>
        </authorList>
    </citation>
    <scope>NUCLEOTIDE SEQUENCE [LARGE SCALE GENOMIC DNA]</scope>
    <source>
        <strain evidence="6 7">QH-11</strain>
    </source>
</reference>
<dbReference type="Pfam" id="PF00175">
    <property type="entry name" value="NAD_binding_1"/>
    <property type="match status" value="1"/>
</dbReference>
<dbReference type="Proteomes" id="UP000063789">
    <property type="component" value="Chromosome"/>
</dbReference>
<dbReference type="CDD" id="cd06216">
    <property type="entry name" value="FNR_iron_sulfur_binding_2"/>
    <property type="match status" value="1"/>
</dbReference>